<dbReference type="EMBL" id="CM055106">
    <property type="protein sequence ID" value="KAJ7528994.1"/>
    <property type="molecule type" value="Genomic_DNA"/>
</dbReference>
<keyword evidence="2" id="KW-1185">Reference proteome</keyword>
<dbReference type="Proteomes" id="UP001162992">
    <property type="component" value="Chromosome 15"/>
</dbReference>
<name>A0ACC2BGY2_DIPCM</name>
<sequence length="254" mass="30352">MSLPSGFESRIHEMEHTRKERLQVLQAEKDIQKSKRLNLRRQKMELRQVQQRCLLLKQMSSDLDIKIMENEDQRQTDKKRLRELLTTQRTLSNETEKMKARLKENSARYDSWISKMKKFQDEADCYESTLQLEIRRLKTAIQELESEIKHVQDAGSNWKEERDMLENQKEQLLSTKRALEIAVATKASARQALEKNLHKVREFQQQQKDSIALTFIKLQEELVSLQKENQSIEEKVFMAMRMRDLRRKYDTAIP</sequence>
<evidence type="ECO:0000313" key="2">
    <source>
        <dbReference type="Proteomes" id="UP001162992"/>
    </source>
</evidence>
<gene>
    <name evidence="1" type="ORF">O6H91_15G028800</name>
</gene>
<comment type="caution">
    <text evidence="1">The sequence shown here is derived from an EMBL/GenBank/DDBJ whole genome shotgun (WGS) entry which is preliminary data.</text>
</comment>
<organism evidence="1 2">
    <name type="scientific">Diphasiastrum complanatum</name>
    <name type="common">Issler's clubmoss</name>
    <name type="synonym">Lycopodium complanatum</name>
    <dbReference type="NCBI Taxonomy" id="34168"/>
    <lineage>
        <taxon>Eukaryota</taxon>
        <taxon>Viridiplantae</taxon>
        <taxon>Streptophyta</taxon>
        <taxon>Embryophyta</taxon>
        <taxon>Tracheophyta</taxon>
        <taxon>Lycopodiopsida</taxon>
        <taxon>Lycopodiales</taxon>
        <taxon>Lycopodiaceae</taxon>
        <taxon>Lycopodioideae</taxon>
        <taxon>Diphasiastrum</taxon>
    </lineage>
</organism>
<reference evidence="2" key="1">
    <citation type="journal article" date="2024" name="Proc. Natl. Acad. Sci. U.S.A.">
        <title>Extraordinary preservation of gene collinearity over three hundred million years revealed in homosporous lycophytes.</title>
        <authorList>
            <person name="Li C."/>
            <person name="Wickell D."/>
            <person name="Kuo L.Y."/>
            <person name="Chen X."/>
            <person name="Nie B."/>
            <person name="Liao X."/>
            <person name="Peng D."/>
            <person name="Ji J."/>
            <person name="Jenkins J."/>
            <person name="Williams M."/>
            <person name="Shu S."/>
            <person name="Plott C."/>
            <person name="Barry K."/>
            <person name="Rajasekar S."/>
            <person name="Grimwood J."/>
            <person name="Han X."/>
            <person name="Sun S."/>
            <person name="Hou Z."/>
            <person name="He W."/>
            <person name="Dai G."/>
            <person name="Sun C."/>
            <person name="Schmutz J."/>
            <person name="Leebens-Mack J.H."/>
            <person name="Li F.W."/>
            <person name="Wang L."/>
        </authorList>
    </citation>
    <scope>NUCLEOTIDE SEQUENCE [LARGE SCALE GENOMIC DNA]</scope>
    <source>
        <strain evidence="2">cv. PW_Plant_1</strain>
    </source>
</reference>
<proteinExistence type="predicted"/>
<accession>A0ACC2BGY2</accession>
<protein>
    <submittedName>
        <fullName evidence="1">Uncharacterized protein</fullName>
    </submittedName>
</protein>
<evidence type="ECO:0000313" key="1">
    <source>
        <dbReference type="EMBL" id="KAJ7528994.1"/>
    </source>
</evidence>